<evidence type="ECO:0000313" key="4">
    <source>
        <dbReference type="Proteomes" id="UP000251558"/>
    </source>
</evidence>
<feature type="domain" description="AMP-binding enzyme C-terminal" evidence="2">
    <location>
        <begin position="434"/>
        <end position="509"/>
    </location>
</feature>
<evidence type="ECO:0000313" key="3">
    <source>
        <dbReference type="EMBL" id="RAZ93089.1"/>
    </source>
</evidence>
<dbReference type="PANTHER" id="PTHR43767:SF10">
    <property type="entry name" value="SURFACTIN SYNTHASE SUBUNIT 1"/>
    <property type="match status" value="1"/>
</dbReference>
<dbReference type="Gene3D" id="3.30.300.30">
    <property type="match status" value="1"/>
</dbReference>
<proteinExistence type="predicted"/>
<evidence type="ECO:0000259" key="1">
    <source>
        <dbReference type="Pfam" id="PF00501"/>
    </source>
</evidence>
<reference evidence="3 4" key="1">
    <citation type="submission" date="2018-07" db="EMBL/GenBank/DDBJ databases">
        <title>Diversity of Mesorhizobium strains in Brazil.</title>
        <authorList>
            <person name="Helene L.C.F."/>
            <person name="Dall'Agnol R."/>
            <person name="Delamuta J.R.M."/>
            <person name="Hungria M."/>
        </authorList>
    </citation>
    <scope>NUCLEOTIDE SEQUENCE [LARGE SCALE GENOMIC DNA]</scope>
    <source>
        <strain evidence="3 4">AC99b</strain>
    </source>
</reference>
<protein>
    <submittedName>
        <fullName evidence="3">AMP-dependent synthetase</fullName>
    </submittedName>
</protein>
<comment type="caution">
    <text evidence="3">The sequence shown here is derived from an EMBL/GenBank/DDBJ whole genome shotgun (WGS) entry which is preliminary data.</text>
</comment>
<dbReference type="InterPro" id="IPR000873">
    <property type="entry name" value="AMP-dep_synth/lig_dom"/>
</dbReference>
<dbReference type="GO" id="GO:0016877">
    <property type="term" value="F:ligase activity, forming carbon-sulfur bonds"/>
    <property type="evidence" value="ECO:0007669"/>
    <property type="project" value="UniProtKB-ARBA"/>
</dbReference>
<accession>A0A330I243</accession>
<dbReference type="OrthoDB" id="9803968at2"/>
<dbReference type="InterPro" id="IPR045851">
    <property type="entry name" value="AMP-bd_C_sf"/>
</dbReference>
<dbReference type="Pfam" id="PF13193">
    <property type="entry name" value="AMP-binding_C"/>
    <property type="match status" value="1"/>
</dbReference>
<dbReference type="Proteomes" id="UP000251558">
    <property type="component" value="Unassembled WGS sequence"/>
</dbReference>
<dbReference type="InterPro" id="IPR042099">
    <property type="entry name" value="ANL_N_sf"/>
</dbReference>
<name>A0A330I243_9HYPH</name>
<dbReference type="SUPFAM" id="SSF56801">
    <property type="entry name" value="Acetyl-CoA synthetase-like"/>
    <property type="match status" value="1"/>
</dbReference>
<keyword evidence="4" id="KW-1185">Reference proteome</keyword>
<dbReference type="InterPro" id="IPR020845">
    <property type="entry name" value="AMP-binding_CS"/>
</dbReference>
<dbReference type="PANTHER" id="PTHR43767">
    <property type="entry name" value="LONG-CHAIN-FATTY-ACID--COA LIGASE"/>
    <property type="match status" value="1"/>
</dbReference>
<dbReference type="AlphaFoldDB" id="A0A330I243"/>
<organism evidence="3 4">
    <name type="scientific">Mesorhizobium hawassense</name>
    <dbReference type="NCBI Taxonomy" id="1209954"/>
    <lineage>
        <taxon>Bacteria</taxon>
        <taxon>Pseudomonadati</taxon>
        <taxon>Pseudomonadota</taxon>
        <taxon>Alphaproteobacteria</taxon>
        <taxon>Hyphomicrobiales</taxon>
        <taxon>Phyllobacteriaceae</taxon>
        <taxon>Mesorhizobium</taxon>
    </lineage>
</organism>
<dbReference type="InterPro" id="IPR025110">
    <property type="entry name" value="AMP-bd_C"/>
</dbReference>
<dbReference type="InterPro" id="IPR050237">
    <property type="entry name" value="ATP-dep_AMP-bd_enzyme"/>
</dbReference>
<dbReference type="Gene3D" id="3.40.50.12780">
    <property type="entry name" value="N-terminal domain of ligase-like"/>
    <property type="match status" value="1"/>
</dbReference>
<evidence type="ECO:0000259" key="2">
    <source>
        <dbReference type="Pfam" id="PF13193"/>
    </source>
</evidence>
<dbReference type="Pfam" id="PF00501">
    <property type="entry name" value="AMP-binding"/>
    <property type="match status" value="1"/>
</dbReference>
<dbReference type="EMBL" id="QMBP01000001">
    <property type="protein sequence ID" value="RAZ93089.1"/>
    <property type="molecule type" value="Genomic_DNA"/>
</dbReference>
<gene>
    <name evidence="3" type="ORF">DPM33_01070</name>
</gene>
<feature type="domain" description="AMP-dependent synthetase/ligase" evidence="1">
    <location>
        <begin position="14"/>
        <end position="378"/>
    </location>
</feature>
<dbReference type="PROSITE" id="PS00455">
    <property type="entry name" value="AMP_BINDING"/>
    <property type="match status" value="1"/>
</dbReference>
<sequence>MHGAVPLLHDYLIHSAGRLGDKVALVCNRQRFTYAEIDERSNGIAQCLEATGVQRGDRVMIFADNTMETVVSFWAVLKANAVVCVVNPLTKSDKLDYLLNDCRPAALITDQHLRSVFDGPVHKCPSLLKVIVSGPIGDDELSRLPHAIAWDAAAERKVAAPVRKSIDIDLAAIIYTSGSTGEPKGVMLTHRNMTTACTSIASYLELREDEVILNVLPLAFDYGLYQMLMAFRTGARLVLERSFAFPAQILQIIKDESVTGFPGVPTIFASLAELKSLKDHDFSSIRYVTNTAAALPLKHITMLRDLFAGARIYSMYGLTECKRCTYLPPEDLERKPLSVGIPIPNTEMWIVDDNDQRVEPGTVGQLVIRGATVMKGYWGKPEATARKLKPGPLPGEQVLYTGDYCRIDADGYLYFIGRGDEIIKSRGEKVAPKEVENVLVNIPGVKEAAVVGVPDELLGQAVKAFVVIEQGRIVGERQLQMECQKRLENFMVPKSIVIVPSLPKTDTGKLKKVALS</sequence>